<evidence type="ECO:0000313" key="2">
    <source>
        <dbReference type="Proteomes" id="UP001162992"/>
    </source>
</evidence>
<comment type="caution">
    <text evidence="1">The sequence shown here is derived from an EMBL/GenBank/DDBJ whole genome shotgun (WGS) entry which is preliminary data.</text>
</comment>
<gene>
    <name evidence="1" type="ORF">O6H91_06G125100</name>
</gene>
<dbReference type="Proteomes" id="UP001162992">
    <property type="component" value="Chromosome 6"/>
</dbReference>
<accession>A0ACC2DIY0</accession>
<organism evidence="1 2">
    <name type="scientific">Diphasiastrum complanatum</name>
    <name type="common">Issler's clubmoss</name>
    <name type="synonym">Lycopodium complanatum</name>
    <dbReference type="NCBI Taxonomy" id="34168"/>
    <lineage>
        <taxon>Eukaryota</taxon>
        <taxon>Viridiplantae</taxon>
        <taxon>Streptophyta</taxon>
        <taxon>Embryophyta</taxon>
        <taxon>Tracheophyta</taxon>
        <taxon>Lycopodiopsida</taxon>
        <taxon>Lycopodiales</taxon>
        <taxon>Lycopodiaceae</taxon>
        <taxon>Lycopodioideae</taxon>
        <taxon>Diphasiastrum</taxon>
    </lineage>
</organism>
<keyword evidence="2" id="KW-1185">Reference proteome</keyword>
<evidence type="ECO:0000313" key="1">
    <source>
        <dbReference type="EMBL" id="KAJ7554109.1"/>
    </source>
</evidence>
<proteinExistence type="predicted"/>
<protein>
    <submittedName>
        <fullName evidence="1">Uncharacterized protein</fullName>
    </submittedName>
</protein>
<reference evidence="2" key="1">
    <citation type="journal article" date="2024" name="Proc. Natl. Acad. Sci. U.S.A.">
        <title>Extraordinary preservation of gene collinearity over three hundred million years revealed in homosporous lycophytes.</title>
        <authorList>
            <person name="Li C."/>
            <person name="Wickell D."/>
            <person name="Kuo L.Y."/>
            <person name="Chen X."/>
            <person name="Nie B."/>
            <person name="Liao X."/>
            <person name="Peng D."/>
            <person name="Ji J."/>
            <person name="Jenkins J."/>
            <person name="Williams M."/>
            <person name="Shu S."/>
            <person name="Plott C."/>
            <person name="Barry K."/>
            <person name="Rajasekar S."/>
            <person name="Grimwood J."/>
            <person name="Han X."/>
            <person name="Sun S."/>
            <person name="Hou Z."/>
            <person name="He W."/>
            <person name="Dai G."/>
            <person name="Sun C."/>
            <person name="Schmutz J."/>
            <person name="Leebens-Mack J.H."/>
            <person name="Li F.W."/>
            <person name="Wang L."/>
        </authorList>
    </citation>
    <scope>NUCLEOTIDE SEQUENCE [LARGE SCALE GENOMIC DNA]</scope>
    <source>
        <strain evidence="2">cv. PW_Plant_1</strain>
    </source>
</reference>
<dbReference type="EMBL" id="CM055097">
    <property type="protein sequence ID" value="KAJ7554109.1"/>
    <property type="molecule type" value="Genomic_DNA"/>
</dbReference>
<name>A0ACC2DIY0_DIPCM</name>
<sequence length="479" mass="52125">MAAYWQASSPFSPLFVESQNSFTETDTHVGEINGIPVSRLPYSTHDEGSDCFRIHSLQALRSEGERKVFQNSFAQRDSRGGVYKQYGPSGILDIFIQQACGINNICIYGEQDVYARFSISHSVDKALCSRIVEGGGKGRHSQEYALSATDLCHSHAGIVNLTLMYHEKRNPLMGTQMLQMGNGVGGHSQLEASALGDSDMTSDISTLSFTCCQIEKLSVSDYTNVAFPNIQAVCEDQQLISDYLGMASNECARAKENGVTVGSPFLPQFHSVPLDQVHYDETNTDTEKRNEASVLADDCQLFNFGDMPDPSGVSCPNAGISEAHKNITALSNVHVPLKKQMVVSSSPDSVAFSVSPSLQTASTMSISEEFSAGFPADITLMDGGGSCITQKGNIQGSLNAPLLSIPAELESSKVMQQQIVDMYMKSMQQFSDPLTRMQHSMDLDRQVKLESTTSPSGRDTGESGKKLAHRVFYGSRAFF</sequence>